<dbReference type="EMBL" id="JACEIK010008331">
    <property type="protein sequence ID" value="MCE3051277.1"/>
    <property type="molecule type" value="Genomic_DNA"/>
</dbReference>
<accession>A0ABS8WN56</accession>
<dbReference type="Proteomes" id="UP000823775">
    <property type="component" value="Unassembled WGS sequence"/>
</dbReference>
<gene>
    <name evidence="1" type="ORF">HAX54_049320</name>
</gene>
<name>A0ABS8WN56_DATST</name>
<organism evidence="1 2">
    <name type="scientific">Datura stramonium</name>
    <name type="common">Jimsonweed</name>
    <name type="synonym">Common thornapple</name>
    <dbReference type="NCBI Taxonomy" id="4076"/>
    <lineage>
        <taxon>Eukaryota</taxon>
        <taxon>Viridiplantae</taxon>
        <taxon>Streptophyta</taxon>
        <taxon>Embryophyta</taxon>
        <taxon>Tracheophyta</taxon>
        <taxon>Spermatophyta</taxon>
        <taxon>Magnoliopsida</taxon>
        <taxon>eudicotyledons</taxon>
        <taxon>Gunneridae</taxon>
        <taxon>Pentapetalae</taxon>
        <taxon>asterids</taxon>
        <taxon>lamiids</taxon>
        <taxon>Solanales</taxon>
        <taxon>Solanaceae</taxon>
        <taxon>Solanoideae</taxon>
        <taxon>Datureae</taxon>
        <taxon>Datura</taxon>
    </lineage>
</organism>
<sequence length="93" mass="10248">LGLVSKSSISPSWLDDSPSNYVLEAYFLPNAQALPQVTGVFLNTFDWFEPETIAALNGGRVSYVGNWTWLAAVRCCKLMRGCVCRVCDCVPDL</sequence>
<proteinExistence type="predicted"/>
<protein>
    <submittedName>
        <fullName evidence="1">Uncharacterized protein</fullName>
    </submittedName>
</protein>
<keyword evidence="2" id="KW-1185">Reference proteome</keyword>
<reference evidence="1 2" key="1">
    <citation type="journal article" date="2021" name="BMC Genomics">
        <title>Datura genome reveals duplications of psychoactive alkaloid biosynthetic genes and high mutation rate following tissue culture.</title>
        <authorList>
            <person name="Rajewski A."/>
            <person name="Carter-House D."/>
            <person name="Stajich J."/>
            <person name="Litt A."/>
        </authorList>
    </citation>
    <scope>NUCLEOTIDE SEQUENCE [LARGE SCALE GENOMIC DNA]</scope>
    <source>
        <strain evidence="1">AR-01</strain>
    </source>
</reference>
<comment type="caution">
    <text evidence="1">The sequence shown here is derived from an EMBL/GenBank/DDBJ whole genome shotgun (WGS) entry which is preliminary data.</text>
</comment>
<evidence type="ECO:0000313" key="1">
    <source>
        <dbReference type="EMBL" id="MCE3051277.1"/>
    </source>
</evidence>
<feature type="non-terminal residue" evidence="1">
    <location>
        <position position="1"/>
    </location>
</feature>
<evidence type="ECO:0000313" key="2">
    <source>
        <dbReference type="Proteomes" id="UP000823775"/>
    </source>
</evidence>